<evidence type="ECO:0000313" key="2">
    <source>
        <dbReference type="EMBL" id="SDE06301.1"/>
    </source>
</evidence>
<accession>A0A1G6ZUT7</accession>
<evidence type="ECO:0000313" key="4">
    <source>
        <dbReference type="Proteomes" id="UP001156645"/>
    </source>
</evidence>
<reference evidence="1" key="1">
    <citation type="journal article" date="2014" name="Int. J. Syst. Evol. Microbiol.">
        <title>Complete genome of a new Firmicutes species belonging to the dominant human colonic microbiota ('Ruminococcus bicirculans') reveals two chromosomes and a selective capacity to utilize plant glucans.</title>
        <authorList>
            <consortium name="NISC Comparative Sequencing Program"/>
            <person name="Wegmann U."/>
            <person name="Louis P."/>
            <person name="Goesmann A."/>
            <person name="Henrissat B."/>
            <person name="Duncan S.H."/>
            <person name="Flint H.J."/>
        </authorList>
    </citation>
    <scope>NUCLEOTIDE SEQUENCE</scope>
    <source>
        <strain evidence="1">NBRC 103191</strain>
    </source>
</reference>
<protein>
    <submittedName>
        <fullName evidence="2">Uncharacterized protein</fullName>
    </submittedName>
</protein>
<evidence type="ECO:0000313" key="1">
    <source>
        <dbReference type="EMBL" id="GLR30035.1"/>
    </source>
</evidence>
<dbReference type="Proteomes" id="UP000198501">
    <property type="component" value="Unassembled WGS sequence"/>
</dbReference>
<evidence type="ECO:0000313" key="3">
    <source>
        <dbReference type="Proteomes" id="UP000198501"/>
    </source>
</evidence>
<proteinExistence type="predicted"/>
<dbReference type="RefSeq" id="WP_093071051.1">
    <property type="nucleotide sequence ID" value="NZ_BSOK01000059.1"/>
</dbReference>
<dbReference type="EMBL" id="BSOK01000059">
    <property type="protein sequence ID" value="GLR30035.1"/>
    <property type="molecule type" value="Genomic_DNA"/>
</dbReference>
<name>A0A1G6ZUT7_9GAMM</name>
<reference evidence="1" key="4">
    <citation type="submission" date="2023-01" db="EMBL/GenBank/DDBJ databases">
        <title>Draft genome sequence of Psychrobacter pacificensis strain NBRC 103191.</title>
        <authorList>
            <person name="Sun Q."/>
            <person name="Mori K."/>
        </authorList>
    </citation>
    <scope>NUCLEOTIDE SEQUENCE</scope>
    <source>
        <strain evidence="1">NBRC 103191</strain>
    </source>
</reference>
<organism evidence="2 3">
    <name type="scientific">Psychrobacter pacificensis</name>
    <dbReference type="NCBI Taxonomy" id="112002"/>
    <lineage>
        <taxon>Bacteria</taxon>
        <taxon>Pseudomonadati</taxon>
        <taxon>Pseudomonadota</taxon>
        <taxon>Gammaproteobacteria</taxon>
        <taxon>Moraxellales</taxon>
        <taxon>Moraxellaceae</taxon>
        <taxon>Psychrobacter</taxon>
    </lineage>
</organism>
<reference evidence="4" key="3">
    <citation type="journal article" date="2019" name="Int. J. Syst. Evol. Microbiol.">
        <title>The Global Catalogue of Microorganisms (GCM) 10K type strain sequencing project: providing services to taxonomists for standard genome sequencing and annotation.</title>
        <authorList>
            <consortium name="The Broad Institute Genomics Platform"/>
            <consortium name="The Broad Institute Genome Sequencing Center for Infectious Disease"/>
            <person name="Wu L."/>
            <person name="Ma J."/>
        </authorList>
    </citation>
    <scope>NUCLEOTIDE SEQUENCE [LARGE SCALE GENOMIC DNA]</scope>
    <source>
        <strain evidence="4">NBRC 103191</strain>
    </source>
</reference>
<gene>
    <name evidence="1" type="ORF">GCM10007915_22740</name>
    <name evidence="2" type="ORF">SAMN05660405_02213</name>
</gene>
<dbReference type="EMBL" id="FNAL01000020">
    <property type="protein sequence ID" value="SDE06301.1"/>
    <property type="molecule type" value="Genomic_DNA"/>
</dbReference>
<keyword evidence="4" id="KW-1185">Reference proteome</keyword>
<reference evidence="2 3" key="2">
    <citation type="submission" date="2016-10" db="EMBL/GenBank/DDBJ databases">
        <authorList>
            <person name="de Groot N.N."/>
        </authorList>
    </citation>
    <scope>NUCLEOTIDE SEQUENCE [LARGE SCALE GENOMIC DNA]</scope>
    <source>
        <strain evidence="2 3">DSM 23406</strain>
    </source>
</reference>
<dbReference type="Proteomes" id="UP001156645">
    <property type="component" value="Unassembled WGS sequence"/>
</dbReference>
<dbReference type="AlphaFoldDB" id="A0A1G6ZUT7"/>
<sequence>MQMTNYSKFIDEQKVYFKNNLYKPNDALWEDGFWLKTGVGSSWLLSRNKLSLRFFSTSKVKGLSNINISEEYQEFCKAMLVYSYRQANGNVSPQKLVAELLVLKRWFYSLQELTSDTHPKKLSTEILNHAYLLLKNNSNAANLPDHVGTFKRLQHIVNRPLAKVAKGIKIGRHS</sequence>